<evidence type="ECO:0000313" key="2">
    <source>
        <dbReference type="Proteomes" id="UP000053904"/>
    </source>
</evidence>
<reference evidence="2" key="1">
    <citation type="journal article" date="2015" name="MBio">
        <title>Genome-Resolved Metagenomic Analysis Reveals Roles for Candidate Phyla and Other Microbial Community Members in Biogeochemical Transformations in Oil Reservoirs.</title>
        <authorList>
            <person name="Hu P."/>
            <person name="Tom L."/>
            <person name="Singh A."/>
            <person name="Thomas B.C."/>
            <person name="Baker B.J."/>
            <person name="Piceno Y.M."/>
            <person name="Andersen G.L."/>
            <person name="Banfield J.F."/>
        </authorList>
    </citation>
    <scope>NUCLEOTIDE SEQUENCE [LARGE SCALE GENOMIC DNA]</scope>
</reference>
<sequence>MRNNIGIEESDPVLNIEKRLYKERILSAVRERMGRASHMYPIYDENRLGSISKTLGNLERIEWIGINNEVMGDTEEYFQSIYDKLTSWDIKGFGLLLSHNESKPGYYPVLVSSPREGSDYDTFEVLYQSLQKDNISKRICKIRESPNTGTVNVYGPTRSIPLELYATRVMMDILLINTGYLIDDLHTENMLWSPALEVTSDRGFIKTTAE</sequence>
<comment type="caution">
    <text evidence="1">The sequence shown here is derived from an EMBL/GenBank/DDBJ whole genome shotgun (WGS) entry which is preliminary data.</text>
</comment>
<dbReference type="Proteomes" id="UP000053904">
    <property type="component" value="Unassembled WGS sequence"/>
</dbReference>
<organism evidence="1 2">
    <name type="scientific">candidate division WS6 bacterium 34_10</name>
    <dbReference type="NCBI Taxonomy" id="1641389"/>
    <lineage>
        <taxon>Bacteria</taxon>
        <taxon>Candidatus Dojkabacteria</taxon>
    </lineage>
</organism>
<name>A0A124FX95_9BACT</name>
<proteinExistence type="predicted"/>
<dbReference type="EMBL" id="LGGO01000043">
    <property type="protein sequence ID" value="KUK77332.1"/>
    <property type="molecule type" value="Genomic_DNA"/>
</dbReference>
<dbReference type="AlphaFoldDB" id="A0A124FX95"/>
<gene>
    <name evidence="1" type="ORF">XD93_0394</name>
</gene>
<accession>A0A124FX95</accession>
<evidence type="ECO:0000313" key="1">
    <source>
        <dbReference type="EMBL" id="KUK77332.1"/>
    </source>
</evidence>
<protein>
    <submittedName>
        <fullName evidence="1">Uncharacterized protein</fullName>
    </submittedName>
</protein>